<evidence type="ECO:0000313" key="1">
    <source>
        <dbReference type="EMBL" id="KAK8101914.1"/>
    </source>
</evidence>
<reference evidence="1 2" key="1">
    <citation type="submission" date="2023-01" db="EMBL/GenBank/DDBJ databases">
        <title>Analysis of 21 Apiospora genomes using comparative genomics revels a genus with tremendous synthesis potential of carbohydrate active enzymes and secondary metabolites.</title>
        <authorList>
            <person name="Sorensen T."/>
        </authorList>
    </citation>
    <scope>NUCLEOTIDE SEQUENCE [LARGE SCALE GENOMIC DNA]</scope>
    <source>
        <strain evidence="1 2">CBS 117206</strain>
    </source>
</reference>
<accession>A0AAW0QRS0</accession>
<organism evidence="1 2">
    <name type="scientific">Apiospora kogelbergensis</name>
    <dbReference type="NCBI Taxonomy" id="1337665"/>
    <lineage>
        <taxon>Eukaryota</taxon>
        <taxon>Fungi</taxon>
        <taxon>Dikarya</taxon>
        <taxon>Ascomycota</taxon>
        <taxon>Pezizomycotina</taxon>
        <taxon>Sordariomycetes</taxon>
        <taxon>Xylariomycetidae</taxon>
        <taxon>Amphisphaeriales</taxon>
        <taxon>Apiosporaceae</taxon>
        <taxon>Apiospora</taxon>
    </lineage>
</organism>
<dbReference type="Proteomes" id="UP001392437">
    <property type="component" value="Unassembled WGS sequence"/>
</dbReference>
<proteinExistence type="predicted"/>
<keyword evidence="2" id="KW-1185">Reference proteome</keyword>
<sequence length="198" mass="22822">MVEIHLSNHDAAARTHVFGALGEQPCRLVDPGDTATLVKFRDAWRIRQPSVEPELDQFFSTVIESAEEFATSVKEWLRQLEMVWVWHRCKVENVAQKDRMEIWPGQDWHFDPTSSIEFPLGHPPLLMRYGTNLWATRSLNREHPWVQEQIQKRPLFTPALMFRHCNAMCGSSAWRSARMPVRGGCVRGGSVRRGGMGR</sequence>
<name>A0AAW0QRS0_9PEZI</name>
<protein>
    <submittedName>
        <fullName evidence="1">Uncharacterized protein</fullName>
    </submittedName>
</protein>
<gene>
    <name evidence="1" type="ORF">PG999_012288</name>
</gene>
<dbReference type="AlphaFoldDB" id="A0AAW0QRS0"/>
<evidence type="ECO:0000313" key="2">
    <source>
        <dbReference type="Proteomes" id="UP001392437"/>
    </source>
</evidence>
<dbReference type="EMBL" id="JAQQWP010000009">
    <property type="protein sequence ID" value="KAK8101914.1"/>
    <property type="molecule type" value="Genomic_DNA"/>
</dbReference>
<comment type="caution">
    <text evidence="1">The sequence shown here is derived from an EMBL/GenBank/DDBJ whole genome shotgun (WGS) entry which is preliminary data.</text>
</comment>